<proteinExistence type="predicted"/>
<dbReference type="RefSeq" id="WP_138729926.1">
    <property type="nucleotide sequence ID" value="NZ_SRMP02000004.1"/>
</dbReference>
<accession>A0ABW9JEA3</accession>
<reference evidence="1 2" key="1">
    <citation type="submission" date="2024-12" db="EMBL/GenBank/DDBJ databases">
        <authorList>
            <person name="Hu S."/>
        </authorList>
    </citation>
    <scope>NUCLEOTIDE SEQUENCE [LARGE SCALE GENOMIC DNA]</scope>
    <source>
        <strain evidence="1 2">P-25</strain>
    </source>
</reference>
<gene>
    <name evidence="1" type="ORF">E5L68_004860</name>
</gene>
<dbReference type="Gene3D" id="2.60.40.10">
    <property type="entry name" value="Immunoglobulins"/>
    <property type="match status" value="1"/>
</dbReference>
<dbReference type="Proteomes" id="UP001517367">
    <property type="component" value="Unassembled WGS sequence"/>
</dbReference>
<name>A0ABW9JEA3_9SPHI</name>
<sequence length="277" mass="30606">MNYKLLVRQYCLPLVAFFFLFISGCKEEDYASKLGTAAKASFKVTKVQGKPNTYLLESTSQDAYRYQWDFGLNEGLKSGGAAIEAYFIFKGTYNVKLYAYGEGGYDIATQPIVVEQDDFTPTLNNETYKLLTAHAWKLDPVGAAPIIVGTEGNPSEYFQGGSLADCQIDDDYTFSFANNAFKLTYRANGATFNGGNVDPNYNCGTDRSYESAFTFSTAVEGAGIATITIPNTPPNRFIGVTDVESNNYRIISISDTEMVLRSGKINEPVHTMRFVKK</sequence>
<evidence type="ECO:0008006" key="3">
    <source>
        <dbReference type="Google" id="ProtNLM"/>
    </source>
</evidence>
<dbReference type="InterPro" id="IPR013783">
    <property type="entry name" value="Ig-like_fold"/>
</dbReference>
<protein>
    <recommendedName>
        <fullName evidence="3">PKD domain-containing protein</fullName>
    </recommendedName>
</protein>
<organism evidence="1 2">
    <name type="scientific">Pedobacter helvus</name>
    <dbReference type="NCBI Taxonomy" id="2563444"/>
    <lineage>
        <taxon>Bacteria</taxon>
        <taxon>Pseudomonadati</taxon>
        <taxon>Bacteroidota</taxon>
        <taxon>Sphingobacteriia</taxon>
        <taxon>Sphingobacteriales</taxon>
        <taxon>Sphingobacteriaceae</taxon>
        <taxon>Pedobacter</taxon>
    </lineage>
</organism>
<dbReference type="InterPro" id="IPR035986">
    <property type="entry name" value="PKD_dom_sf"/>
</dbReference>
<comment type="caution">
    <text evidence="1">The sequence shown here is derived from an EMBL/GenBank/DDBJ whole genome shotgun (WGS) entry which is preliminary data.</text>
</comment>
<evidence type="ECO:0000313" key="2">
    <source>
        <dbReference type="Proteomes" id="UP001517367"/>
    </source>
</evidence>
<keyword evidence="2" id="KW-1185">Reference proteome</keyword>
<dbReference type="EMBL" id="SRMP02000004">
    <property type="protein sequence ID" value="MFN0290707.1"/>
    <property type="molecule type" value="Genomic_DNA"/>
</dbReference>
<dbReference type="PROSITE" id="PS51257">
    <property type="entry name" value="PROKAR_LIPOPROTEIN"/>
    <property type="match status" value="1"/>
</dbReference>
<dbReference type="SUPFAM" id="SSF49299">
    <property type="entry name" value="PKD domain"/>
    <property type="match status" value="1"/>
</dbReference>
<evidence type="ECO:0000313" key="1">
    <source>
        <dbReference type="EMBL" id="MFN0290707.1"/>
    </source>
</evidence>